<dbReference type="EMBL" id="JAPDOD010000001">
    <property type="protein sequence ID" value="MDA0158733.1"/>
    <property type="molecule type" value="Genomic_DNA"/>
</dbReference>
<keyword evidence="3" id="KW-1185">Reference proteome</keyword>
<dbReference type="Proteomes" id="UP001149140">
    <property type="component" value="Unassembled WGS sequence"/>
</dbReference>
<comment type="caution">
    <text evidence="2">The sequence shown here is derived from an EMBL/GenBank/DDBJ whole genome shotgun (WGS) entry which is preliminary data.</text>
</comment>
<sequence>MYPSKLGTTVAILAATAGFSALVDSAHAQISGTIGGDVVDNGACQVLGDRSIALTDGNMAFQWGRQSSNANALGCLLRSPGRAWIAPWFRE</sequence>
<organism evidence="2 3">
    <name type="scientific">Solirubrobacter ginsenosidimutans</name>
    <dbReference type="NCBI Taxonomy" id="490573"/>
    <lineage>
        <taxon>Bacteria</taxon>
        <taxon>Bacillati</taxon>
        <taxon>Actinomycetota</taxon>
        <taxon>Thermoleophilia</taxon>
        <taxon>Solirubrobacterales</taxon>
        <taxon>Solirubrobacteraceae</taxon>
        <taxon>Solirubrobacter</taxon>
    </lineage>
</organism>
<proteinExistence type="predicted"/>
<dbReference type="RefSeq" id="WP_270037328.1">
    <property type="nucleotide sequence ID" value="NZ_JAPDOD010000001.1"/>
</dbReference>
<reference evidence="2" key="1">
    <citation type="submission" date="2022-10" db="EMBL/GenBank/DDBJ databases">
        <title>The WGS of Solirubrobacter ginsenosidimutans DSM 21036.</title>
        <authorList>
            <person name="Jiang Z."/>
        </authorList>
    </citation>
    <scope>NUCLEOTIDE SEQUENCE</scope>
    <source>
        <strain evidence="2">DSM 21036</strain>
    </source>
</reference>
<feature type="chain" id="PRO_5040773003" evidence="1">
    <location>
        <begin position="29"/>
        <end position="91"/>
    </location>
</feature>
<evidence type="ECO:0000256" key="1">
    <source>
        <dbReference type="SAM" id="SignalP"/>
    </source>
</evidence>
<accession>A0A9X3MP89</accession>
<name>A0A9X3MP89_9ACTN</name>
<feature type="signal peptide" evidence="1">
    <location>
        <begin position="1"/>
        <end position="28"/>
    </location>
</feature>
<dbReference type="AlphaFoldDB" id="A0A9X3MP89"/>
<keyword evidence="1" id="KW-0732">Signal</keyword>
<evidence type="ECO:0000313" key="3">
    <source>
        <dbReference type="Proteomes" id="UP001149140"/>
    </source>
</evidence>
<evidence type="ECO:0000313" key="2">
    <source>
        <dbReference type="EMBL" id="MDA0158733.1"/>
    </source>
</evidence>
<protein>
    <submittedName>
        <fullName evidence="2">Uncharacterized protein</fullName>
    </submittedName>
</protein>
<gene>
    <name evidence="2" type="ORF">OM076_00535</name>
</gene>